<dbReference type="AlphaFoldDB" id="A0A0A8YTL4"/>
<protein>
    <submittedName>
        <fullName evidence="1">Uncharacterized protein</fullName>
    </submittedName>
</protein>
<name>A0A0A8YTL4_ARUDO</name>
<dbReference type="EMBL" id="GBRH01267984">
    <property type="protein sequence ID" value="JAD29911.1"/>
    <property type="molecule type" value="Transcribed_RNA"/>
</dbReference>
<sequence>MQFLGFWHVLFLDCFKSLSRNHNTFSN</sequence>
<reference evidence="1" key="2">
    <citation type="journal article" date="2015" name="Data Brief">
        <title>Shoot transcriptome of the giant reed, Arundo donax.</title>
        <authorList>
            <person name="Barrero R.A."/>
            <person name="Guerrero F.D."/>
            <person name="Moolhuijzen P."/>
            <person name="Goolsby J.A."/>
            <person name="Tidwell J."/>
            <person name="Bellgard S.E."/>
            <person name="Bellgard M.I."/>
        </authorList>
    </citation>
    <scope>NUCLEOTIDE SEQUENCE</scope>
    <source>
        <tissue evidence="1">Shoot tissue taken approximately 20 cm above the soil surface</tissue>
    </source>
</reference>
<organism evidence="1">
    <name type="scientific">Arundo donax</name>
    <name type="common">Giant reed</name>
    <name type="synonym">Donax arundinaceus</name>
    <dbReference type="NCBI Taxonomy" id="35708"/>
    <lineage>
        <taxon>Eukaryota</taxon>
        <taxon>Viridiplantae</taxon>
        <taxon>Streptophyta</taxon>
        <taxon>Embryophyta</taxon>
        <taxon>Tracheophyta</taxon>
        <taxon>Spermatophyta</taxon>
        <taxon>Magnoliopsida</taxon>
        <taxon>Liliopsida</taxon>
        <taxon>Poales</taxon>
        <taxon>Poaceae</taxon>
        <taxon>PACMAD clade</taxon>
        <taxon>Arundinoideae</taxon>
        <taxon>Arundineae</taxon>
        <taxon>Arundo</taxon>
    </lineage>
</organism>
<evidence type="ECO:0000313" key="1">
    <source>
        <dbReference type="EMBL" id="JAD29911.1"/>
    </source>
</evidence>
<proteinExistence type="predicted"/>
<accession>A0A0A8YTL4</accession>
<reference evidence="1" key="1">
    <citation type="submission" date="2014-09" db="EMBL/GenBank/DDBJ databases">
        <authorList>
            <person name="Magalhaes I.L.F."/>
            <person name="Oliveira U."/>
            <person name="Santos F.R."/>
            <person name="Vidigal T.H.D.A."/>
            <person name="Brescovit A.D."/>
            <person name="Santos A.J."/>
        </authorList>
    </citation>
    <scope>NUCLEOTIDE SEQUENCE</scope>
    <source>
        <tissue evidence="1">Shoot tissue taken approximately 20 cm above the soil surface</tissue>
    </source>
</reference>